<dbReference type="InterPro" id="IPR000873">
    <property type="entry name" value="AMP-dep_synth/lig_dom"/>
</dbReference>
<dbReference type="Gene3D" id="3.40.50.12780">
    <property type="entry name" value="N-terminal domain of ligase-like"/>
    <property type="match status" value="1"/>
</dbReference>
<proteinExistence type="predicted"/>
<dbReference type="KEGG" id="aaf:AURANDRAFT_22043"/>
<dbReference type="PANTHER" id="PTHR24096">
    <property type="entry name" value="LONG-CHAIN-FATTY-ACID--COA LIGASE"/>
    <property type="match status" value="1"/>
</dbReference>
<evidence type="ECO:0000313" key="2">
    <source>
        <dbReference type="Proteomes" id="UP001363151"/>
    </source>
</evidence>
<dbReference type="PANTHER" id="PTHR24096:SF149">
    <property type="entry name" value="AMP-BINDING DOMAIN-CONTAINING PROTEIN-RELATED"/>
    <property type="match status" value="1"/>
</dbReference>
<keyword evidence="2" id="KW-1185">Reference proteome</keyword>
<dbReference type="InterPro" id="IPR045851">
    <property type="entry name" value="AMP-bd_C_sf"/>
</dbReference>
<dbReference type="Proteomes" id="UP001363151">
    <property type="component" value="Unassembled WGS sequence"/>
</dbReference>
<evidence type="ECO:0000313" key="1">
    <source>
        <dbReference type="EMBL" id="KAK7234064.1"/>
    </source>
</evidence>
<dbReference type="SUPFAM" id="SSF56801">
    <property type="entry name" value="Acetyl-CoA synthetase-like"/>
    <property type="match status" value="1"/>
</dbReference>
<dbReference type="Pfam" id="PF00501">
    <property type="entry name" value="AMP-binding"/>
    <property type="match status" value="1"/>
</dbReference>
<reference evidence="1 2" key="1">
    <citation type="submission" date="2024-03" db="EMBL/GenBank/DDBJ databases">
        <title>Aureococcus anophagefferens CCMP1851 and Kratosvirus quantuckense: Draft genome of a second virus-susceptible host strain in the model system.</title>
        <authorList>
            <person name="Chase E."/>
            <person name="Truchon A.R."/>
            <person name="Schepens W."/>
            <person name="Wilhelm S.W."/>
        </authorList>
    </citation>
    <scope>NUCLEOTIDE SEQUENCE [LARGE SCALE GENOMIC DNA]</scope>
    <source>
        <strain evidence="1 2">CCMP1851</strain>
    </source>
</reference>
<dbReference type="InterPro" id="IPR025110">
    <property type="entry name" value="AMP-bd_C"/>
</dbReference>
<protein>
    <submittedName>
        <fullName evidence="1">ATP-dependent ligase</fullName>
    </submittedName>
</protein>
<dbReference type="CDD" id="cd05911">
    <property type="entry name" value="Firefly_Luc_like"/>
    <property type="match status" value="1"/>
</dbReference>
<dbReference type="Pfam" id="PF13193">
    <property type="entry name" value="AMP-binding_C"/>
    <property type="match status" value="1"/>
</dbReference>
<sequence>MLTTIRATARRSITTYASQFGAVDVPNASFTQFVADKVAAHDPAKAMLTCGLSGKTLTFGEFAPRVAAAAAKLEVAPRDGPFGAGSKLLIHAPNCVEFPVAFHAALALGGVVSTSNPLYTARELAHQVKDADASHVLTVGPFESVVTEAVALAGGKATVGVLGDGDFVDFAGFDAAAAPAPDFSLDGAARTAVGGAAVPSSEPFDAAKTLAALPYSSGTTGLAKGVMLTHGNIVANLIQTVAMVERARPDLCTKDDTLLGLLPMFHIYGMITILHFSMIYGTTLVTLPNFEPESFLKTIAQHQVSVAHLVPPLILFLAKHPAVKPEMIDSLRCIMSGAAPLDEHTQKEAAERIGASVLQGYGMTETSPVLTMDDGDHFGSAGKLIPSTEAALMVPDGESYRDAALGEEGELWCRGPQVMPGYLNRPDANAETLTDDGFVKTGDVAKIDADGNLFIVDRVKELIKVKGLQVAPAELEGLLLLHPAVADAAVVGEPDDRAGEKPHAFVVLKLDADASAIDLTNFVAEKVAVYKQIQAVTFVDEIPKSASGKILRRVLKERFE</sequence>
<accession>A0ABR1FNC8</accession>
<dbReference type="Gene3D" id="3.30.300.30">
    <property type="match status" value="1"/>
</dbReference>
<dbReference type="InterPro" id="IPR020845">
    <property type="entry name" value="AMP-binding_CS"/>
</dbReference>
<dbReference type="EMBL" id="JBBJCI010000348">
    <property type="protein sequence ID" value="KAK7234064.1"/>
    <property type="molecule type" value="Genomic_DNA"/>
</dbReference>
<dbReference type="InterPro" id="IPR042099">
    <property type="entry name" value="ANL_N_sf"/>
</dbReference>
<gene>
    <name evidence="1" type="ORF">SO694_00146026</name>
</gene>
<name>A0ABR1FNC8_AURAN</name>
<organism evidence="1 2">
    <name type="scientific">Aureococcus anophagefferens</name>
    <name type="common">Harmful bloom alga</name>
    <dbReference type="NCBI Taxonomy" id="44056"/>
    <lineage>
        <taxon>Eukaryota</taxon>
        <taxon>Sar</taxon>
        <taxon>Stramenopiles</taxon>
        <taxon>Ochrophyta</taxon>
        <taxon>Pelagophyceae</taxon>
        <taxon>Pelagomonadales</taxon>
        <taxon>Pelagomonadaceae</taxon>
        <taxon>Aureococcus</taxon>
    </lineage>
</organism>
<comment type="caution">
    <text evidence="1">The sequence shown here is derived from an EMBL/GenBank/DDBJ whole genome shotgun (WGS) entry which is preliminary data.</text>
</comment>
<dbReference type="GO" id="GO:0016405">
    <property type="term" value="F:CoA-ligase activity"/>
    <property type="evidence" value="ECO:0007669"/>
    <property type="project" value="TreeGrafter"/>
</dbReference>
<keyword evidence="1" id="KW-0436">Ligase</keyword>
<dbReference type="PROSITE" id="PS00455">
    <property type="entry name" value="AMP_BINDING"/>
    <property type="match status" value="1"/>
</dbReference>